<dbReference type="SMART" id="SM00744">
    <property type="entry name" value="RINGv"/>
    <property type="match status" value="1"/>
</dbReference>
<dbReference type="OrthoDB" id="273089at2759"/>
<name>A0A443SP68_9ACAR</name>
<organism evidence="11 12">
    <name type="scientific">Leptotrombidium deliense</name>
    <dbReference type="NCBI Taxonomy" id="299467"/>
    <lineage>
        <taxon>Eukaryota</taxon>
        <taxon>Metazoa</taxon>
        <taxon>Ecdysozoa</taxon>
        <taxon>Arthropoda</taxon>
        <taxon>Chelicerata</taxon>
        <taxon>Arachnida</taxon>
        <taxon>Acari</taxon>
        <taxon>Acariformes</taxon>
        <taxon>Trombidiformes</taxon>
        <taxon>Prostigmata</taxon>
        <taxon>Anystina</taxon>
        <taxon>Parasitengona</taxon>
        <taxon>Trombiculoidea</taxon>
        <taxon>Trombiculidae</taxon>
        <taxon>Leptotrombidium</taxon>
    </lineage>
</organism>
<dbReference type="AlphaFoldDB" id="A0A443SP68"/>
<sequence>MEAIITNVHCCRICYESTPIDDLIAPCKCKGSVGYVHEACLVRWYLINRVNKCDLCCSSLNIVKKLRPCNEVSFVLIYHPEVM</sequence>
<dbReference type="SUPFAM" id="SSF57850">
    <property type="entry name" value="RING/U-box"/>
    <property type="match status" value="1"/>
</dbReference>
<evidence type="ECO:0000259" key="10">
    <source>
        <dbReference type="PROSITE" id="PS51292"/>
    </source>
</evidence>
<dbReference type="GO" id="GO:0016020">
    <property type="term" value="C:membrane"/>
    <property type="evidence" value="ECO:0007669"/>
    <property type="project" value="UniProtKB-SubCell"/>
</dbReference>
<dbReference type="VEuPathDB" id="VectorBase:LDEU002725"/>
<dbReference type="PROSITE" id="PS51292">
    <property type="entry name" value="ZF_RING_CH"/>
    <property type="match status" value="1"/>
</dbReference>
<evidence type="ECO:0000256" key="4">
    <source>
        <dbReference type="ARBA" id="ARBA00022723"/>
    </source>
</evidence>
<evidence type="ECO:0000256" key="5">
    <source>
        <dbReference type="ARBA" id="ARBA00022771"/>
    </source>
</evidence>
<proteinExistence type="predicted"/>
<dbReference type="GO" id="GO:0004842">
    <property type="term" value="F:ubiquitin-protein transferase activity"/>
    <property type="evidence" value="ECO:0007669"/>
    <property type="project" value="TreeGrafter"/>
</dbReference>
<evidence type="ECO:0000256" key="3">
    <source>
        <dbReference type="ARBA" id="ARBA00022692"/>
    </source>
</evidence>
<keyword evidence="12" id="KW-1185">Reference proteome</keyword>
<dbReference type="GO" id="GO:0008270">
    <property type="term" value="F:zinc ion binding"/>
    <property type="evidence" value="ECO:0007669"/>
    <property type="project" value="UniProtKB-KW"/>
</dbReference>
<keyword evidence="6" id="KW-0833">Ubl conjugation pathway</keyword>
<keyword evidence="8" id="KW-1133">Transmembrane helix</keyword>
<evidence type="ECO:0000256" key="8">
    <source>
        <dbReference type="ARBA" id="ARBA00022989"/>
    </source>
</evidence>
<keyword evidence="7" id="KW-0862">Zinc</keyword>
<dbReference type="Proteomes" id="UP000288716">
    <property type="component" value="Unassembled WGS sequence"/>
</dbReference>
<keyword evidence="4" id="KW-0479">Metal-binding</keyword>
<accession>A0A443SP68</accession>
<evidence type="ECO:0000256" key="2">
    <source>
        <dbReference type="ARBA" id="ARBA00022679"/>
    </source>
</evidence>
<dbReference type="STRING" id="299467.A0A443SP68"/>
<keyword evidence="2" id="KW-0808">Transferase</keyword>
<comment type="caution">
    <text evidence="11">The sequence shown here is derived from an EMBL/GenBank/DDBJ whole genome shotgun (WGS) entry which is preliminary data.</text>
</comment>
<dbReference type="GO" id="GO:0016567">
    <property type="term" value="P:protein ubiquitination"/>
    <property type="evidence" value="ECO:0007669"/>
    <property type="project" value="TreeGrafter"/>
</dbReference>
<gene>
    <name evidence="11" type="ORF">B4U80_11625</name>
</gene>
<keyword evidence="9" id="KW-0472">Membrane</keyword>
<comment type="subcellular location">
    <subcellularLocation>
        <location evidence="1">Membrane</location>
        <topology evidence="1">Multi-pass membrane protein</topology>
    </subcellularLocation>
</comment>
<keyword evidence="5" id="KW-0863">Zinc-finger</keyword>
<protein>
    <submittedName>
        <fullName evidence="11">E3 ubiquitin-protein ligase MARCH2-like isoform X2</fullName>
    </submittedName>
</protein>
<dbReference type="Pfam" id="PF12906">
    <property type="entry name" value="RINGv"/>
    <property type="match status" value="1"/>
</dbReference>
<dbReference type="EMBL" id="NCKV01000969">
    <property type="protein sequence ID" value="RWS29316.1"/>
    <property type="molecule type" value="Genomic_DNA"/>
</dbReference>
<keyword evidence="3" id="KW-0812">Transmembrane</keyword>
<evidence type="ECO:0000313" key="11">
    <source>
        <dbReference type="EMBL" id="RWS29316.1"/>
    </source>
</evidence>
<dbReference type="Gene3D" id="3.30.40.10">
    <property type="entry name" value="Zinc/RING finger domain, C3HC4 (zinc finger)"/>
    <property type="match status" value="1"/>
</dbReference>
<feature type="domain" description="RING-CH-type" evidence="10">
    <location>
        <begin position="3"/>
        <end position="63"/>
    </location>
</feature>
<dbReference type="InterPro" id="IPR011016">
    <property type="entry name" value="Znf_RING-CH"/>
</dbReference>
<evidence type="ECO:0000256" key="7">
    <source>
        <dbReference type="ARBA" id="ARBA00022833"/>
    </source>
</evidence>
<dbReference type="PANTHER" id="PTHR46065:SF3">
    <property type="entry name" value="FI20425P1"/>
    <property type="match status" value="1"/>
</dbReference>
<dbReference type="PANTHER" id="PTHR46065">
    <property type="entry name" value="E3 UBIQUITIN-PROTEIN LIGASE MARCH 2/3 FAMILY MEMBER"/>
    <property type="match status" value="1"/>
</dbReference>
<evidence type="ECO:0000256" key="6">
    <source>
        <dbReference type="ARBA" id="ARBA00022786"/>
    </source>
</evidence>
<evidence type="ECO:0000256" key="9">
    <source>
        <dbReference type="ARBA" id="ARBA00023136"/>
    </source>
</evidence>
<evidence type="ECO:0000313" key="12">
    <source>
        <dbReference type="Proteomes" id="UP000288716"/>
    </source>
</evidence>
<reference evidence="11 12" key="1">
    <citation type="journal article" date="2018" name="Gigascience">
        <title>Genomes of trombidid mites reveal novel predicted allergens and laterally-transferred genes associated with secondary metabolism.</title>
        <authorList>
            <person name="Dong X."/>
            <person name="Chaisiri K."/>
            <person name="Xia D."/>
            <person name="Armstrong S.D."/>
            <person name="Fang Y."/>
            <person name="Donnelly M.J."/>
            <person name="Kadowaki T."/>
            <person name="McGarry J.W."/>
            <person name="Darby A.C."/>
            <person name="Makepeace B.L."/>
        </authorList>
    </citation>
    <scope>NUCLEOTIDE SEQUENCE [LARGE SCALE GENOMIC DNA]</scope>
    <source>
        <strain evidence="11">UoL-UT</strain>
    </source>
</reference>
<evidence type="ECO:0000256" key="1">
    <source>
        <dbReference type="ARBA" id="ARBA00004141"/>
    </source>
</evidence>
<dbReference type="InterPro" id="IPR013083">
    <property type="entry name" value="Znf_RING/FYVE/PHD"/>
</dbReference>